<dbReference type="InterPro" id="IPR001264">
    <property type="entry name" value="Glyco_trans_51"/>
</dbReference>
<dbReference type="GO" id="GO:0006508">
    <property type="term" value="P:proteolysis"/>
    <property type="evidence" value="ECO:0007669"/>
    <property type="project" value="UniProtKB-KW"/>
</dbReference>
<dbReference type="GO" id="GO:0008955">
    <property type="term" value="F:peptidoglycan glycosyltransferase activity"/>
    <property type="evidence" value="ECO:0007669"/>
    <property type="project" value="UniProtKB-EC"/>
</dbReference>
<proteinExistence type="inferred from homology"/>
<dbReference type="GO" id="GO:0009252">
    <property type="term" value="P:peptidoglycan biosynthetic process"/>
    <property type="evidence" value="ECO:0007669"/>
    <property type="project" value="InterPro"/>
</dbReference>
<keyword evidence="9" id="KW-0511">Multifunctional enzyme</keyword>
<reference evidence="15 16" key="1">
    <citation type="submission" date="2016-09" db="EMBL/GenBank/DDBJ databases">
        <authorList>
            <person name="Capua I."/>
            <person name="De Benedictis P."/>
            <person name="Joannis T."/>
            <person name="Lombin L.H."/>
            <person name="Cattoli G."/>
        </authorList>
    </citation>
    <scope>NUCLEOTIDE SEQUENCE [LARGE SCALE GENOMIC DNA]</scope>
    <source>
        <strain evidence="15 16">A7P-90m</strain>
    </source>
</reference>
<dbReference type="GO" id="GO:0030288">
    <property type="term" value="C:outer membrane-bounded periplasmic space"/>
    <property type="evidence" value="ECO:0007669"/>
    <property type="project" value="TreeGrafter"/>
</dbReference>
<keyword evidence="5" id="KW-0645">Protease</keyword>
<dbReference type="Proteomes" id="UP000199452">
    <property type="component" value="Unassembled WGS sequence"/>
</dbReference>
<dbReference type="InterPro" id="IPR023346">
    <property type="entry name" value="Lysozyme-like_dom_sf"/>
</dbReference>
<dbReference type="InterPro" id="IPR012338">
    <property type="entry name" value="Beta-lactam/transpept-like"/>
</dbReference>
<protein>
    <recommendedName>
        <fullName evidence="10">peptidoglycan glycosyltransferase</fullName>
        <ecNumber evidence="10">2.4.99.28</ecNumber>
    </recommendedName>
</protein>
<keyword evidence="7" id="KW-0808">Transferase</keyword>
<dbReference type="GO" id="GO:0008658">
    <property type="term" value="F:penicillin binding"/>
    <property type="evidence" value="ECO:0007669"/>
    <property type="project" value="InterPro"/>
</dbReference>
<dbReference type="Pfam" id="PF00912">
    <property type="entry name" value="Transgly"/>
    <property type="match status" value="1"/>
</dbReference>
<evidence type="ECO:0000256" key="8">
    <source>
        <dbReference type="ARBA" id="ARBA00022801"/>
    </source>
</evidence>
<evidence type="ECO:0000259" key="13">
    <source>
        <dbReference type="Pfam" id="PF00912"/>
    </source>
</evidence>
<name>A0A1G6HBA9_9BACT</name>
<evidence type="ECO:0000256" key="9">
    <source>
        <dbReference type="ARBA" id="ARBA00023268"/>
    </source>
</evidence>
<dbReference type="SUPFAM" id="SSF53955">
    <property type="entry name" value="Lysozyme-like"/>
    <property type="match status" value="1"/>
</dbReference>
<dbReference type="NCBIfam" id="TIGR02073">
    <property type="entry name" value="PBP_1c"/>
    <property type="match status" value="1"/>
</dbReference>
<sequence>MRLSFFKRRWVIATLVLLLAFIAIRPARFHDPNSTVLLARNDELLGARVAQDGQWRFPESDSLPLRYIKAVTCFEDKHFFHHPGINPISIGRALVQNIKQHKVVSGGSTITMQLVRIARKGKGRNILEKLIESVIALRTELVFSKAHILRLYASHAPFGGNVVGIEAAAWRYFGIPPENLSWAEAATLAVLPNAPSLIYPGKNQERLIAKRNMLLKQMQHEGIIDAETCSLAMEEPVPGIPHPLPDLASHLLARSVSENMKGKRIHSTIDLNLQKRVSQTIARYFNIYKANGINNAAAVVLDIKTGEVLAYVGNTPVEGAQNGGRVDILNSERSYGSILKPLLYASMLNEGMLLPQMLVNDIPISISGYSPANYSKSYEGVVPANQVLARSLNVPSVMMLRSYGIEKFNQQLKDMGMTTLRKPASYYGLSIILGGAEGKLLELTSIYGSFAHKLLKPYNDSLSVSYSRENEVAPTLNASTARISPASIWFTLNAITEVHRPEEEGTWRYFFSPQKVGWKTGTSFGSRDAWAIGVTPKYAVGIWVGNADGEGRPGLTGVGYAAPVMFDIFALMPTSEWFTEPIFDMKSVKICLKSGHIAGMNCPETAVQTIPDVANLTKVCPYHTTIHLDKSEHFRVTDRCVAVAEMVTRSWFVLPPVQEYFYRKSHSDYQPLPNYMPGCQDNLTSNHPIGLIYPYPGTKLYLPFQADGTRTKTIWRASHRSSTATIFWHLDDKFIGKTTGTHDLEVEAEVGKHLLLLVDDKGESYAIWIEIIGKR</sequence>
<evidence type="ECO:0000256" key="5">
    <source>
        <dbReference type="ARBA" id="ARBA00022670"/>
    </source>
</evidence>
<dbReference type="SUPFAM" id="SSF56601">
    <property type="entry name" value="beta-lactamase/transpeptidase-like"/>
    <property type="match status" value="1"/>
</dbReference>
<dbReference type="InterPro" id="IPR001460">
    <property type="entry name" value="PCN-bd_Tpept"/>
</dbReference>
<evidence type="ECO:0000259" key="14">
    <source>
        <dbReference type="Pfam" id="PF06832"/>
    </source>
</evidence>
<dbReference type="PANTHER" id="PTHR32282">
    <property type="entry name" value="BINDING PROTEIN TRANSPEPTIDASE, PUTATIVE-RELATED"/>
    <property type="match status" value="1"/>
</dbReference>
<dbReference type="PANTHER" id="PTHR32282:SF15">
    <property type="entry name" value="PENICILLIN-BINDING PROTEIN 1C"/>
    <property type="match status" value="1"/>
</dbReference>
<dbReference type="InterPro" id="IPR011815">
    <property type="entry name" value="PBP_1c"/>
</dbReference>
<evidence type="ECO:0000256" key="6">
    <source>
        <dbReference type="ARBA" id="ARBA00022676"/>
    </source>
</evidence>
<dbReference type="EMBL" id="FMYP01000009">
    <property type="protein sequence ID" value="SDB91481.1"/>
    <property type="molecule type" value="Genomic_DNA"/>
</dbReference>
<dbReference type="EC" id="2.4.99.28" evidence="10"/>
<dbReference type="Pfam" id="PF06832">
    <property type="entry name" value="BiPBP_C"/>
    <property type="match status" value="1"/>
</dbReference>
<evidence type="ECO:0000256" key="1">
    <source>
        <dbReference type="ARBA" id="ARBA00004752"/>
    </source>
</evidence>
<keyword evidence="6" id="KW-0328">Glycosyltransferase</keyword>
<evidence type="ECO:0000256" key="7">
    <source>
        <dbReference type="ARBA" id="ARBA00022679"/>
    </source>
</evidence>
<evidence type="ECO:0000259" key="12">
    <source>
        <dbReference type="Pfam" id="PF00905"/>
    </source>
</evidence>
<evidence type="ECO:0000256" key="10">
    <source>
        <dbReference type="ARBA" id="ARBA00044770"/>
    </source>
</evidence>
<feature type="domain" description="Penicillin-binding C-terminal" evidence="14">
    <location>
        <begin position="684"/>
        <end position="768"/>
    </location>
</feature>
<dbReference type="Gene3D" id="3.40.710.10">
    <property type="entry name" value="DD-peptidase/beta-lactamase superfamily"/>
    <property type="match status" value="1"/>
</dbReference>
<keyword evidence="8" id="KW-0378">Hydrolase</keyword>
<feature type="domain" description="Glycosyl transferase family 51" evidence="13">
    <location>
        <begin position="56"/>
        <end position="219"/>
    </location>
</feature>
<comment type="pathway">
    <text evidence="1">Cell wall biogenesis; peptidoglycan biosynthesis.</text>
</comment>
<dbReference type="OrthoDB" id="9766909at2"/>
<dbReference type="InterPro" id="IPR009647">
    <property type="entry name" value="PBP_C"/>
</dbReference>
<dbReference type="AlphaFoldDB" id="A0A1G6HBA9"/>
<dbReference type="RefSeq" id="WP_092435964.1">
    <property type="nucleotide sequence ID" value="NZ_FMYP01000009.1"/>
</dbReference>
<dbReference type="GO" id="GO:0004180">
    <property type="term" value="F:carboxypeptidase activity"/>
    <property type="evidence" value="ECO:0007669"/>
    <property type="project" value="UniProtKB-KW"/>
</dbReference>
<evidence type="ECO:0000313" key="15">
    <source>
        <dbReference type="EMBL" id="SDB91481.1"/>
    </source>
</evidence>
<evidence type="ECO:0000313" key="16">
    <source>
        <dbReference type="Proteomes" id="UP000199452"/>
    </source>
</evidence>
<accession>A0A1G6HBA9</accession>
<evidence type="ECO:0000256" key="4">
    <source>
        <dbReference type="ARBA" id="ARBA00022645"/>
    </source>
</evidence>
<evidence type="ECO:0000256" key="3">
    <source>
        <dbReference type="ARBA" id="ARBA00007739"/>
    </source>
</evidence>
<dbReference type="Gene3D" id="1.10.3810.10">
    <property type="entry name" value="Biosynthetic peptidoglycan transglycosylase-like"/>
    <property type="match status" value="1"/>
</dbReference>
<comment type="similarity">
    <text evidence="2">In the C-terminal section; belongs to the transpeptidase family.</text>
</comment>
<dbReference type="Pfam" id="PF00905">
    <property type="entry name" value="Transpeptidase"/>
    <property type="match status" value="1"/>
</dbReference>
<organism evidence="15 16">
    <name type="scientific">Williamwhitmania taraxaci</name>
    <dbReference type="NCBI Taxonomy" id="1640674"/>
    <lineage>
        <taxon>Bacteria</taxon>
        <taxon>Pseudomonadati</taxon>
        <taxon>Bacteroidota</taxon>
        <taxon>Bacteroidia</taxon>
        <taxon>Bacteroidales</taxon>
        <taxon>Williamwhitmaniaceae</taxon>
        <taxon>Williamwhitmania</taxon>
    </lineage>
</organism>
<evidence type="ECO:0000256" key="2">
    <source>
        <dbReference type="ARBA" id="ARBA00007090"/>
    </source>
</evidence>
<evidence type="ECO:0000256" key="11">
    <source>
        <dbReference type="ARBA" id="ARBA00049902"/>
    </source>
</evidence>
<keyword evidence="16" id="KW-1185">Reference proteome</keyword>
<dbReference type="InterPro" id="IPR050396">
    <property type="entry name" value="Glycosyltr_51/Transpeptidase"/>
</dbReference>
<feature type="domain" description="Penicillin-binding protein transpeptidase" evidence="12">
    <location>
        <begin position="297"/>
        <end position="536"/>
    </location>
</feature>
<gene>
    <name evidence="15" type="ORF">SAMN05216323_100910</name>
</gene>
<dbReference type="InterPro" id="IPR036950">
    <property type="entry name" value="PBP_transglycosylase"/>
</dbReference>
<dbReference type="STRING" id="1640674.SAMN05216323_100910"/>
<keyword evidence="4" id="KW-0121">Carboxypeptidase</keyword>
<comment type="similarity">
    <text evidence="3">In the N-terminal section; belongs to the glycosyltransferase 51 family.</text>
</comment>
<comment type="catalytic activity">
    <reaction evidence="11">
        <text>[GlcNAc-(1-&gt;4)-Mur2Ac(oyl-L-Ala-gamma-D-Glu-L-Lys-D-Ala-D-Ala)](n)-di-trans,octa-cis-undecaprenyl diphosphate + beta-D-GlcNAc-(1-&gt;4)-Mur2Ac(oyl-L-Ala-gamma-D-Glu-L-Lys-D-Ala-D-Ala)-di-trans,octa-cis-undecaprenyl diphosphate = [GlcNAc-(1-&gt;4)-Mur2Ac(oyl-L-Ala-gamma-D-Glu-L-Lys-D-Ala-D-Ala)](n+1)-di-trans,octa-cis-undecaprenyl diphosphate + di-trans,octa-cis-undecaprenyl diphosphate + H(+)</text>
        <dbReference type="Rhea" id="RHEA:23708"/>
        <dbReference type="Rhea" id="RHEA-COMP:9602"/>
        <dbReference type="Rhea" id="RHEA-COMP:9603"/>
        <dbReference type="ChEBI" id="CHEBI:15378"/>
        <dbReference type="ChEBI" id="CHEBI:58405"/>
        <dbReference type="ChEBI" id="CHEBI:60033"/>
        <dbReference type="ChEBI" id="CHEBI:78435"/>
        <dbReference type="EC" id="2.4.99.28"/>
    </reaction>
</comment>